<dbReference type="InterPro" id="IPR027417">
    <property type="entry name" value="P-loop_NTPase"/>
</dbReference>
<protein>
    <submittedName>
        <fullName evidence="7">ATP-binding protein</fullName>
    </submittedName>
</protein>
<feature type="domain" description="ABC transporter" evidence="6">
    <location>
        <begin position="5"/>
        <end position="235"/>
    </location>
</feature>
<dbReference type="InterPro" id="IPR003593">
    <property type="entry name" value="AAA+_ATPase"/>
</dbReference>
<organism evidence="7 8">
    <name type="scientific">Candidatus Solincola sediminis</name>
    <dbReference type="NCBI Taxonomy" id="1797199"/>
    <lineage>
        <taxon>Bacteria</taxon>
        <taxon>Bacillati</taxon>
        <taxon>Actinomycetota</taxon>
        <taxon>Candidatus Geothermincolia</taxon>
        <taxon>Candidatus Geothermincolales</taxon>
        <taxon>Candidatus Geothermincolaceae</taxon>
        <taxon>Candidatus Solincola</taxon>
    </lineage>
</organism>
<evidence type="ECO:0000313" key="8">
    <source>
        <dbReference type="Proteomes" id="UP000177876"/>
    </source>
</evidence>
<dbReference type="Proteomes" id="UP000177876">
    <property type="component" value="Unassembled WGS sequence"/>
</dbReference>
<reference evidence="7 8" key="1">
    <citation type="journal article" date="2016" name="Nat. Commun.">
        <title>Thousands of microbial genomes shed light on interconnected biogeochemical processes in an aquifer system.</title>
        <authorList>
            <person name="Anantharaman K."/>
            <person name="Brown C.T."/>
            <person name="Hug L.A."/>
            <person name="Sharon I."/>
            <person name="Castelle C.J."/>
            <person name="Probst A.J."/>
            <person name="Thomas B.C."/>
            <person name="Singh A."/>
            <person name="Wilkins M.J."/>
            <person name="Karaoz U."/>
            <person name="Brodie E.L."/>
            <person name="Williams K.H."/>
            <person name="Hubbard S.S."/>
            <person name="Banfield J.F."/>
        </authorList>
    </citation>
    <scope>NUCLEOTIDE SEQUENCE [LARGE SCALE GENOMIC DNA]</scope>
</reference>
<proteinExistence type="predicted"/>
<dbReference type="SMART" id="SM00382">
    <property type="entry name" value="AAA"/>
    <property type="match status" value="1"/>
</dbReference>
<name>A0A1F2WMB4_9ACTN</name>
<dbReference type="SUPFAM" id="SSF52540">
    <property type="entry name" value="P-loop containing nucleoside triphosphate hydrolases"/>
    <property type="match status" value="1"/>
</dbReference>
<accession>A0A1F2WMB4</accession>
<evidence type="ECO:0000259" key="6">
    <source>
        <dbReference type="PROSITE" id="PS50893"/>
    </source>
</evidence>
<dbReference type="InterPro" id="IPR003439">
    <property type="entry name" value="ABC_transporter-like_ATP-bd"/>
</dbReference>
<dbReference type="GO" id="GO:0016887">
    <property type="term" value="F:ATP hydrolysis activity"/>
    <property type="evidence" value="ECO:0007669"/>
    <property type="project" value="InterPro"/>
</dbReference>
<evidence type="ECO:0000256" key="5">
    <source>
        <dbReference type="ARBA" id="ARBA00023251"/>
    </source>
</evidence>
<dbReference type="GO" id="GO:0046677">
    <property type="term" value="P:response to antibiotic"/>
    <property type="evidence" value="ECO:0007669"/>
    <property type="project" value="UniProtKB-KW"/>
</dbReference>
<evidence type="ECO:0000256" key="2">
    <source>
        <dbReference type="ARBA" id="ARBA00022448"/>
    </source>
</evidence>
<evidence type="ECO:0000256" key="1">
    <source>
        <dbReference type="ARBA" id="ARBA00004202"/>
    </source>
</evidence>
<keyword evidence="2" id="KW-0813">Transport</keyword>
<dbReference type="GO" id="GO:0005886">
    <property type="term" value="C:plasma membrane"/>
    <property type="evidence" value="ECO:0007669"/>
    <property type="project" value="UniProtKB-SubCell"/>
</dbReference>
<dbReference type="Pfam" id="PF00005">
    <property type="entry name" value="ABC_tran"/>
    <property type="match status" value="1"/>
</dbReference>
<keyword evidence="5" id="KW-0046">Antibiotic resistance</keyword>
<comment type="subcellular location">
    <subcellularLocation>
        <location evidence="1">Cell membrane</location>
        <topology evidence="1">Peripheral membrane protein</topology>
    </subcellularLocation>
</comment>
<gene>
    <name evidence="7" type="ORF">A2Y75_12260</name>
</gene>
<dbReference type="GO" id="GO:0005524">
    <property type="term" value="F:ATP binding"/>
    <property type="evidence" value="ECO:0007669"/>
    <property type="project" value="UniProtKB-KW"/>
</dbReference>
<sequence length="314" mass="34591">MASSIEVRELTKYYGSLLAVDHISFEVEAGEVFGFLGPNGAGKTTTMRMLTNLTRPNEGSATILGMDTVRDSLAVKAAVGIVPEASNVFFELTTLANLTFTGALYGLPRKRITQRAEELIELFDLVPHRDRKSMELSLGLRRRLTIAMSIMHEPKVVFLDEPTSGLDVESARLIRDIVGALRKNGVTVFITTHNMEEANQLCERIAVINHGRLVAVDTPERLKQAAAEAQAVEVAFSRELSGDEEEKLSKMACVGEVRRLGDKYHLIVSDPPCVLRALYPFINEHGLEPIAINTYGPSLEDVFVKLVGKEKEPA</sequence>
<keyword evidence="3" id="KW-0547">Nucleotide-binding</keyword>
<keyword evidence="4 7" id="KW-0067">ATP-binding</keyword>
<evidence type="ECO:0000256" key="3">
    <source>
        <dbReference type="ARBA" id="ARBA00022741"/>
    </source>
</evidence>
<dbReference type="AlphaFoldDB" id="A0A1F2WMB4"/>
<evidence type="ECO:0000313" key="7">
    <source>
        <dbReference type="EMBL" id="OFW57995.1"/>
    </source>
</evidence>
<dbReference type="STRING" id="1797197.A2Y75_12260"/>
<dbReference type="InterPro" id="IPR050763">
    <property type="entry name" value="ABC_transporter_ATP-binding"/>
</dbReference>
<evidence type="ECO:0000256" key="4">
    <source>
        <dbReference type="ARBA" id="ARBA00022840"/>
    </source>
</evidence>
<dbReference type="PANTHER" id="PTHR42711">
    <property type="entry name" value="ABC TRANSPORTER ATP-BINDING PROTEIN"/>
    <property type="match status" value="1"/>
</dbReference>
<dbReference type="EMBL" id="MELK01000028">
    <property type="protein sequence ID" value="OFW57995.1"/>
    <property type="molecule type" value="Genomic_DNA"/>
</dbReference>
<dbReference type="PROSITE" id="PS50893">
    <property type="entry name" value="ABC_TRANSPORTER_2"/>
    <property type="match status" value="1"/>
</dbReference>
<dbReference type="Gene3D" id="3.40.50.300">
    <property type="entry name" value="P-loop containing nucleotide triphosphate hydrolases"/>
    <property type="match status" value="1"/>
</dbReference>
<comment type="caution">
    <text evidence="7">The sequence shown here is derived from an EMBL/GenBank/DDBJ whole genome shotgun (WGS) entry which is preliminary data.</text>
</comment>
<dbReference type="PANTHER" id="PTHR42711:SF18">
    <property type="entry name" value="ABC TRANSPORTER, ATP-BINDING PROTEIN"/>
    <property type="match status" value="1"/>
</dbReference>